<dbReference type="GO" id="GO:0071949">
    <property type="term" value="F:FAD binding"/>
    <property type="evidence" value="ECO:0007669"/>
    <property type="project" value="InterPro"/>
</dbReference>
<keyword evidence="6" id="KW-1185">Reference proteome</keyword>
<keyword evidence="5" id="KW-0503">Monooxygenase</keyword>
<dbReference type="InterPro" id="IPR002938">
    <property type="entry name" value="FAD-bd"/>
</dbReference>
<dbReference type="PANTHER" id="PTHR43004">
    <property type="entry name" value="TRK SYSTEM POTASSIUM UPTAKE PROTEIN"/>
    <property type="match status" value="1"/>
</dbReference>
<dbReference type="Gene3D" id="3.50.50.60">
    <property type="entry name" value="FAD/NAD(P)-binding domain"/>
    <property type="match status" value="1"/>
</dbReference>
<dbReference type="InterPro" id="IPR036188">
    <property type="entry name" value="FAD/NAD-bd_sf"/>
</dbReference>
<evidence type="ECO:0000256" key="2">
    <source>
        <dbReference type="ARBA" id="ARBA00022630"/>
    </source>
</evidence>
<dbReference type="Pfam" id="PF21274">
    <property type="entry name" value="Rng_hyd_C"/>
    <property type="match status" value="1"/>
</dbReference>
<feature type="domain" description="FAD-binding" evidence="4">
    <location>
        <begin position="5"/>
        <end position="369"/>
    </location>
</feature>
<evidence type="ECO:0000313" key="6">
    <source>
        <dbReference type="Proteomes" id="UP000292452"/>
    </source>
</evidence>
<dbReference type="AlphaFoldDB" id="A0A4Q9HXP9"/>
<proteinExistence type="predicted"/>
<sequence>MHQQKTQVLVVGGALTGLSAAVFLAHQGIRVTVVERHPDLLLHPRLRGITPRTVEVFRQVGLGPAIRKESFRGEDVGFVPLRANTLADEYETVEEASHTEFIDPRAFSPSANAGIDQDRLELLLRDRARELGADIRHFTEMTSLDQDADGVTATVRDRASGDEEVIRADYVIAADGSKSRIRAWLGIETDGPGELFHTITAIVDADLSAAVRGRSIGIVYLQKPRPFSAVMPHDAAGSRWLFSTGYDPRHESVADFTAERVAGMVREASGLDGVDVALLPQIPGTDVTVLGFPVGARVARSYRSGRVFLAGDAARSQPPTGGFGGSTGIQDVHNLAWKLAAVLTGWAGPGLLDTYDAERRPYGELAMRQAFARFGDRMAGGAQVELLDYSAVTMGFRYASAAVPGNRETAPIRAVELRAQPGTRAPHRPTADGGSTLDLYGETFVLLAGHDGQGWAETAKDLGASMGVAVRAYVLGADIDVEDGETAHGIGADGAVLVRPDGFVAWRSPSAAPDPAATLAEVLRAVLARRD</sequence>
<gene>
    <name evidence="5" type="ORF">EYS09_14035</name>
</gene>
<keyword evidence="3" id="KW-0274">FAD</keyword>
<dbReference type="InterPro" id="IPR050641">
    <property type="entry name" value="RIFMO-like"/>
</dbReference>
<accession>A0A4Q9HXP9</accession>
<evidence type="ECO:0000259" key="4">
    <source>
        <dbReference type="Pfam" id="PF01494"/>
    </source>
</evidence>
<comment type="cofactor">
    <cofactor evidence="1">
        <name>FAD</name>
        <dbReference type="ChEBI" id="CHEBI:57692"/>
    </cofactor>
</comment>
<protein>
    <submittedName>
        <fullName evidence="5">Monooxygenase</fullName>
    </submittedName>
</protein>
<dbReference type="Pfam" id="PF01494">
    <property type="entry name" value="FAD_binding_3"/>
    <property type="match status" value="1"/>
</dbReference>
<dbReference type="PANTHER" id="PTHR43004:SF19">
    <property type="entry name" value="BINDING MONOOXYGENASE, PUTATIVE (JCVI)-RELATED"/>
    <property type="match status" value="1"/>
</dbReference>
<dbReference type="Gene3D" id="3.30.9.10">
    <property type="entry name" value="D-Amino Acid Oxidase, subunit A, domain 2"/>
    <property type="match status" value="1"/>
</dbReference>
<dbReference type="GO" id="GO:0016709">
    <property type="term" value="F:oxidoreductase activity, acting on paired donors, with incorporation or reduction of molecular oxygen, NAD(P)H as one donor, and incorporation of one atom of oxygen"/>
    <property type="evidence" value="ECO:0007669"/>
    <property type="project" value="UniProtKB-ARBA"/>
</dbReference>
<dbReference type="Gene3D" id="3.40.30.120">
    <property type="match status" value="1"/>
</dbReference>
<dbReference type="Proteomes" id="UP000292452">
    <property type="component" value="Unassembled WGS sequence"/>
</dbReference>
<organism evidence="5 6">
    <name type="scientific">Streptomyces kasugaensis</name>
    <dbReference type="NCBI Taxonomy" id="1946"/>
    <lineage>
        <taxon>Bacteria</taxon>
        <taxon>Bacillati</taxon>
        <taxon>Actinomycetota</taxon>
        <taxon>Actinomycetes</taxon>
        <taxon>Kitasatosporales</taxon>
        <taxon>Streptomycetaceae</taxon>
        <taxon>Streptomyces</taxon>
    </lineage>
</organism>
<evidence type="ECO:0000313" key="5">
    <source>
        <dbReference type="EMBL" id="TBO59080.1"/>
    </source>
</evidence>
<reference evidence="5 6" key="1">
    <citation type="submission" date="2019-02" db="EMBL/GenBank/DDBJ databases">
        <title>Draft Genome Sequence of Streptomyces sp. AM-2504, identified by 16S rRNA comparative analysis as a Streptomyces Kasugaensis strain.</title>
        <authorList>
            <person name="Napolioni V."/>
            <person name="Giuliodori A.M."/>
            <person name="Spurio R."/>
            <person name="Fabbretti A."/>
        </authorList>
    </citation>
    <scope>NUCLEOTIDE SEQUENCE [LARGE SCALE GENOMIC DNA]</scope>
    <source>
        <strain evidence="5 6">AM-2504</strain>
    </source>
</reference>
<dbReference type="RefSeq" id="WP_131123449.1">
    <property type="nucleotide sequence ID" value="NZ_SIXH01000099.1"/>
</dbReference>
<evidence type="ECO:0000256" key="3">
    <source>
        <dbReference type="ARBA" id="ARBA00022827"/>
    </source>
</evidence>
<name>A0A4Q9HXP9_STRKA</name>
<comment type="caution">
    <text evidence="5">The sequence shown here is derived from an EMBL/GenBank/DDBJ whole genome shotgun (WGS) entry which is preliminary data.</text>
</comment>
<evidence type="ECO:0000256" key="1">
    <source>
        <dbReference type="ARBA" id="ARBA00001974"/>
    </source>
</evidence>
<dbReference type="SUPFAM" id="SSF51905">
    <property type="entry name" value="FAD/NAD(P)-binding domain"/>
    <property type="match status" value="1"/>
</dbReference>
<keyword evidence="5" id="KW-0560">Oxidoreductase</keyword>
<dbReference type="EMBL" id="SIXH01000099">
    <property type="protein sequence ID" value="TBO59080.1"/>
    <property type="molecule type" value="Genomic_DNA"/>
</dbReference>
<dbReference type="PRINTS" id="PR00420">
    <property type="entry name" value="RNGMNOXGNASE"/>
</dbReference>
<keyword evidence="2" id="KW-0285">Flavoprotein</keyword>